<gene>
    <name evidence="1" type="ORF">TrCOL_g9017</name>
</gene>
<sequence>MSPPLTSPTTVSTEGPLLNSGKGGIKTLESTLTINDKVLHEVSNRLCSSEKSDFPDLPKVGMGGIVVKGLTCSEIKFTCTPPPLLDSTESRIELQPGERVVFFSFDVKGVLELCCVRTCEAFTREVERRVVGGIVMKKAKEGGGGEEEGEGEEVVSDEILEELRREKERRERGKSKKKKRKRDNEIFTVKDVQKLVDGGAARDEVDSDSDDEGYGGIRDLLKSELSGEFELIDDPPPPFSLVQLDETTVDAGELMLTVLLGTVEPFPKKDGSDKVYLSFDC</sequence>
<evidence type="ECO:0000313" key="2">
    <source>
        <dbReference type="Proteomes" id="UP001165065"/>
    </source>
</evidence>
<dbReference type="OrthoDB" id="198689at2759"/>
<name>A0A9W7G3Z1_9STRA</name>
<keyword evidence="2" id="KW-1185">Reference proteome</keyword>
<accession>A0A9W7G3Z1</accession>
<protein>
    <submittedName>
        <fullName evidence="1">Uncharacterized protein</fullName>
    </submittedName>
</protein>
<reference evidence="2" key="1">
    <citation type="journal article" date="2023" name="Commun. Biol.">
        <title>Genome analysis of Parmales, the sister group of diatoms, reveals the evolutionary specialization of diatoms from phago-mixotrophs to photoautotrophs.</title>
        <authorList>
            <person name="Ban H."/>
            <person name="Sato S."/>
            <person name="Yoshikawa S."/>
            <person name="Yamada K."/>
            <person name="Nakamura Y."/>
            <person name="Ichinomiya M."/>
            <person name="Sato N."/>
            <person name="Blanc-Mathieu R."/>
            <person name="Endo H."/>
            <person name="Kuwata A."/>
            <person name="Ogata H."/>
        </authorList>
    </citation>
    <scope>NUCLEOTIDE SEQUENCE [LARGE SCALE GENOMIC DNA]</scope>
</reference>
<comment type="caution">
    <text evidence="1">The sequence shown here is derived from an EMBL/GenBank/DDBJ whole genome shotgun (WGS) entry which is preliminary data.</text>
</comment>
<organism evidence="1 2">
    <name type="scientific">Triparma columacea</name>
    <dbReference type="NCBI Taxonomy" id="722753"/>
    <lineage>
        <taxon>Eukaryota</taxon>
        <taxon>Sar</taxon>
        <taxon>Stramenopiles</taxon>
        <taxon>Ochrophyta</taxon>
        <taxon>Bolidophyceae</taxon>
        <taxon>Parmales</taxon>
        <taxon>Triparmaceae</taxon>
        <taxon>Triparma</taxon>
    </lineage>
</organism>
<proteinExistence type="predicted"/>
<evidence type="ECO:0000313" key="1">
    <source>
        <dbReference type="EMBL" id="GMI31274.1"/>
    </source>
</evidence>
<dbReference type="EMBL" id="BRYA01000007">
    <property type="protein sequence ID" value="GMI31274.1"/>
    <property type="molecule type" value="Genomic_DNA"/>
</dbReference>
<dbReference type="Proteomes" id="UP001165065">
    <property type="component" value="Unassembled WGS sequence"/>
</dbReference>
<dbReference type="AlphaFoldDB" id="A0A9W7G3Z1"/>